<gene>
    <name evidence="6" type="ORF">H8718_17680</name>
</gene>
<dbReference type="GO" id="GO:0003677">
    <property type="term" value="F:DNA binding"/>
    <property type="evidence" value="ECO:0007669"/>
    <property type="project" value="UniProtKB-KW"/>
</dbReference>
<dbReference type="PROSITE" id="PS51063">
    <property type="entry name" value="HTH_CRP_2"/>
    <property type="match status" value="1"/>
</dbReference>
<name>A0A926IAX2_9FIRM</name>
<dbReference type="Gene3D" id="1.10.10.10">
    <property type="entry name" value="Winged helix-like DNA-binding domain superfamily/Winged helix DNA-binding domain"/>
    <property type="match status" value="1"/>
</dbReference>
<dbReference type="InterPro" id="IPR012318">
    <property type="entry name" value="HTH_CRP"/>
</dbReference>
<dbReference type="SUPFAM" id="SSF51206">
    <property type="entry name" value="cAMP-binding domain-like"/>
    <property type="match status" value="1"/>
</dbReference>
<proteinExistence type="predicted"/>
<dbReference type="GO" id="GO:0003700">
    <property type="term" value="F:DNA-binding transcription factor activity"/>
    <property type="evidence" value="ECO:0007669"/>
    <property type="project" value="TreeGrafter"/>
</dbReference>
<dbReference type="Proteomes" id="UP000655830">
    <property type="component" value="Unassembled WGS sequence"/>
</dbReference>
<feature type="domain" description="HTH crp-type" evidence="5">
    <location>
        <begin position="139"/>
        <end position="208"/>
    </location>
</feature>
<reference evidence="6" key="1">
    <citation type="submission" date="2020-08" db="EMBL/GenBank/DDBJ databases">
        <title>Genome public.</title>
        <authorList>
            <person name="Liu C."/>
            <person name="Sun Q."/>
        </authorList>
    </citation>
    <scope>NUCLEOTIDE SEQUENCE</scope>
    <source>
        <strain evidence="6">NSJ-12</strain>
    </source>
</reference>
<dbReference type="AlphaFoldDB" id="A0A926IAX2"/>
<dbReference type="InterPro" id="IPR014710">
    <property type="entry name" value="RmlC-like_jellyroll"/>
</dbReference>
<keyword evidence="1" id="KW-0805">Transcription regulation</keyword>
<dbReference type="PANTHER" id="PTHR24567:SF28">
    <property type="entry name" value="LISTERIOLYSIN REGULATORY PROTEIN"/>
    <property type="match status" value="1"/>
</dbReference>
<dbReference type="Pfam" id="PF00027">
    <property type="entry name" value="cNMP_binding"/>
    <property type="match status" value="1"/>
</dbReference>
<dbReference type="PROSITE" id="PS50042">
    <property type="entry name" value="CNMP_BINDING_3"/>
    <property type="match status" value="1"/>
</dbReference>
<dbReference type="InterPro" id="IPR036388">
    <property type="entry name" value="WH-like_DNA-bd_sf"/>
</dbReference>
<accession>A0A926IAX2</accession>
<evidence type="ECO:0000313" key="6">
    <source>
        <dbReference type="EMBL" id="MBC8581330.1"/>
    </source>
</evidence>
<keyword evidence="3" id="KW-0804">Transcription</keyword>
<dbReference type="Gene3D" id="2.60.120.10">
    <property type="entry name" value="Jelly Rolls"/>
    <property type="match status" value="1"/>
</dbReference>
<feature type="domain" description="Cyclic nucleotide-binding" evidence="4">
    <location>
        <begin position="1"/>
        <end position="125"/>
    </location>
</feature>
<evidence type="ECO:0000259" key="5">
    <source>
        <dbReference type="PROSITE" id="PS51063"/>
    </source>
</evidence>
<dbReference type="SUPFAM" id="SSF46785">
    <property type="entry name" value="Winged helix' DNA-binding domain"/>
    <property type="match status" value="1"/>
</dbReference>
<evidence type="ECO:0000256" key="1">
    <source>
        <dbReference type="ARBA" id="ARBA00023015"/>
    </source>
</evidence>
<comment type="caution">
    <text evidence="6">The sequence shown here is derived from an EMBL/GenBank/DDBJ whole genome shotgun (WGS) entry which is preliminary data.</text>
</comment>
<dbReference type="PANTHER" id="PTHR24567">
    <property type="entry name" value="CRP FAMILY TRANSCRIPTIONAL REGULATORY PROTEIN"/>
    <property type="match status" value="1"/>
</dbReference>
<dbReference type="RefSeq" id="WP_249334192.1">
    <property type="nucleotide sequence ID" value="NZ_JACRSY010000046.1"/>
</dbReference>
<dbReference type="GO" id="GO:0005829">
    <property type="term" value="C:cytosol"/>
    <property type="evidence" value="ECO:0007669"/>
    <property type="project" value="TreeGrafter"/>
</dbReference>
<keyword evidence="2" id="KW-0238">DNA-binding</keyword>
<evidence type="ECO:0000259" key="4">
    <source>
        <dbReference type="PROSITE" id="PS50042"/>
    </source>
</evidence>
<dbReference type="InterPro" id="IPR000595">
    <property type="entry name" value="cNMP-bd_dom"/>
</dbReference>
<dbReference type="EMBL" id="JACRSY010000046">
    <property type="protein sequence ID" value="MBC8581330.1"/>
    <property type="molecule type" value="Genomic_DNA"/>
</dbReference>
<evidence type="ECO:0000256" key="2">
    <source>
        <dbReference type="ARBA" id="ARBA00023125"/>
    </source>
</evidence>
<evidence type="ECO:0000256" key="3">
    <source>
        <dbReference type="ARBA" id="ARBA00023163"/>
    </source>
</evidence>
<dbReference type="InterPro" id="IPR050397">
    <property type="entry name" value="Env_Response_Regulators"/>
</dbReference>
<dbReference type="InterPro" id="IPR036390">
    <property type="entry name" value="WH_DNA-bd_sf"/>
</dbReference>
<protein>
    <submittedName>
        <fullName evidence="6">Crp/Fnr family transcriptional regulator</fullName>
    </submittedName>
</protein>
<dbReference type="InterPro" id="IPR018490">
    <property type="entry name" value="cNMP-bd_dom_sf"/>
</dbReference>
<sequence length="222" mass="25847">MTSIDKSYFDEFCKIGKFRTVKKGECLYDLERLNDHVYCLEDGLCALISITKSGEEKIYHYFASGSIINFTPAYLTLPSNAASAAFYMYTKSDCKLYEISYKNFYKLLSENAHLNRYIMTLFANHFSNVLYHFHFMQEASTPSRLCKTLLDFSYMSGKRRIVNKHFNYVELSKYLGVHTVTVSRIMRSLKQVGAIEKDGHLIVIKNLDILERYIQDTESLPY</sequence>
<dbReference type="Pfam" id="PF13545">
    <property type="entry name" value="HTH_Crp_2"/>
    <property type="match status" value="1"/>
</dbReference>
<evidence type="ECO:0000313" key="7">
    <source>
        <dbReference type="Proteomes" id="UP000655830"/>
    </source>
</evidence>
<keyword evidence="7" id="KW-1185">Reference proteome</keyword>
<organism evidence="6 7">
    <name type="scientific">Zhenhengia yiwuensis</name>
    <dbReference type="NCBI Taxonomy" id="2763666"/>
    <lineage>
        <taxon>Bacteria</taxon>
        <taxon>Bacillati</taxon>
        <taxon>Bacillota</taxon>
        <taxon>Clostridia</taxon>
        <taxon>Lachnospirales</taxon>
        <taxon>Lachnospiraceae</taxon>
        <taxon>Zhenhengia</taxon>
    </lineage>
</organism>